<evidence type="ECO:0000256" key="1">
    <source>
        <dbReference type="SAM" id="SignalP"/>
    </source>
</evidence>
<dbReference type="RefSeq" id="WP_074256211.1">
    <property type="nucleotide sequence ID" value="NZ_FSRL01000001.1"/>
</dbReference>
<evidence type="ECO:0000313" key="4">
    <source>
        <dbReference type="Proteomes" id="UP000184932"/>
    </source>
</evidence>
<evidence type="ECO:0000259" key="2">
    <source>
        <dbReference type="Pfam" id="PF09917"/>
    </source>
</evidence>
<dbReference type="OrthoDB" id="9811671at2"/>
<protein>
    <recommendedName>
        <fullName evidence="2">DUF2147 domain-containing protein</fullName>
    </recommendedName>
</protein>
<dbReference type="Proteomes" id="UP000184932">
    <property type="component" value="Unassembled WGS sequence"/>
</dbReference>
<dbReference type="Pfam" id="PF09917">
    <property type="entry name" value="DUF2147"/>
    <property type="match status" value="1"/>
</dbReference>
<dbReference type="PANTHER" id="PTHR36919:SF2">
    <property type="entry name" value="BLL6627 PROTEIN"/>
    <property type="match status" value="1"/>
</dbReference>
<keyword evidence="1" id="KW-0732">Signal</keyword>
<accession>A0A1N6G2W4</accession>
<feature type="chain" id="PRO_5012184529" description="DUF2147 domain-containing protein" evidence="1">
    <location>
        <begin position="20"/>
        <end position="129"/>
    </location>
</feature>
<dbReference type="PANTHER" id="PTHR36919">
    <property type="entry name" value="BLR1215 PROTEIN"/>
    <property type="match status" value="1"/>
</dbReference>
<dbReference type="STRING" id="1217970.SAMN05444002_2158"/>
<keyword evidence="4" id="KW-1185">Reference proteome</keyword>
<dbReference type="EMBL" id="FSRL01000001">
    <property type="protein sequence ID" value="SIO01837.1"/>
    <property type="molecule type" value="Genomic_DNA"/>
</dbReference>
<organism evidence="3 4">
    <name type="scientific">Vannielia litorea</name>
    <dbReference type="NCBI Taxonomy" id="1217970"/>
    <lineage>
        <taxon>Bacteria</taxon>
        <taxon>Pseudomonadati</taxon>
        <taxon>Pseudomonadota</taxon>
        <taxon>Alphaproteobacteria</taxon>
        <taxon>Rhodobacterales</taxon>
        <taxon>Paracoccaceae</taxon>
        <taxon>Vannielia</taxon>
    </lineage>
</organism>
<feature type="domain" description="DUF2147" evidence="2">
    <location>
        <begin position="25"/>
        <end position="126"/>
    </location>
</feature>
<proteinExistence type="predicted"/>
<dbReference type="AlphaFoldDB" id="A0A1N6G2W4"/>
<evidence type="ECO:0000313" key="3">
    <source>
        <dbReference type="EMBL" id="SIO01837.1"/>
    </source>
</evidence>
<name>A0A1N6G2W4_9RHOB</name>
<feature type="signal peptide" evidence="1">
    <location>
        <begin position="1"/>
        <end position="19"/>
    </location>
</feature>
<dbReference type="Gene3D" id="2.40.128.520">
    <property type="match status" value="1"/>
</dbReference>
<reference evidence="4" key="1">
    <citation type="submission" date="2016-11" db="EMBL/GenBank/DDBJ databases">
        <authorList>
            <person name="Varghese N."/>
            <person name="Submissions S."/>
        </authorList>
    </citation>
    <scope>NUCLEOTIDE SEQUENCE [LARGE SCALE GENOMIC DNA]</scope>
    <source>
        <strain evidence="4">DSM 29440</strain>
    </source>
</reference>
<sequence>MRKIAMTLAALLVAAPAWAADPLEGLWRTAKDDNGNSGLVQVKPCGGGLCGTLIKAYGPDGKEIKSENVGRQIISQTTASGGGQYKGKVYSPDRGKTYNSKLMLSGSTLKVSGCVLGICRDGGTWQKVK</sequence>
<gene>
    <name evidence="3" type="ORF">SAMN05444002_2158</name>
</gene>
<dbReference type="InterPro" id="IPR019223">
    <property type="entry name" value="DUF2147"/>
</dbReference>